<dbReference type="InterPro" id="IPR056592">
    <property type="entry name" value="Beta-prop_At3g26010-like"/>
</dbReference>
<dbReference type="Proteomes" id="UP000823674">
    <property type="component" value="Chromosome A08"/>
</dbReference>
<sequence>MCIYSSETAVWTSKIVHCSTLVSSIRVKTLNGTVYFNRRLEPNILVSHDFYSESDHSRVVPFPEHLNHNNCNDVLTTSRVFFMYISRLLAQKGENIFKIWRLNNYESWQLSWEMPCCRLVPFNLRTQKERILRDDENQDYFMNRSIINKNRVRASTVDGIGALSSQVEMIDTNSLPSFPKRKRNRDNNDVF</sequence>
<evidence type="ECO:0000313" key="3">
    <source>
        <dbReference type="Proteomes" id="UP000823674"/>
    </source>
</evidence>
<evidence type="ECO:0000259" key="1">
    <source>
        <dbReference type="Pfam" id="PF24750"/>
    </source>
</evidence>
<proteinExistence type="predicted"/>
<comment type="caution">
    <text evidence="2">The sequence shown here is derived from an EMBL/GenBank/DDBJ whole genome shotgun (WGS) entry which is preliminary data.</text>
</comment>
<reference evidence="2 3" key="1">
    <citation type="submission" date="2021-03" db="EMBL/GenBank/DDBJ databases">
        <authorList>
            <person name="King G.J."/>
            <person name="Bancroft I."/>
            <person name="Baten A."/>
            <person name="Bloomfield J."/>
            <person name="Borpatragohain P."/>
            <person name="He Z."/>
            <person name="Irish N."/>
            <person name="Irwin J."/>
            <person name="Liu K."/>
            <person name="Mauleon R.P."/>
            <person name="Moore J."/>
            <person name="Morris R."/>
            <person name="Ostergaard L."/>
            <person name="Wang B."/>
            <person name="Wells R."/>
        </authorList>
    </citation>
    <scope>NUCLEOTIDE SEQUENCE [LARGE SCALE GENOMIC DNA]</scope>
    <source>
        <strain evidence="2">R-o-18</strain>
        <tissue evidence="2">Leaf</tissue>
    </source>
</reference>
<gene>
    <name evidence="2" type="primary">A08p022070.1_BraROA</name>
    <name evidence="2" type="ORF">IGI04_031157</name>
</gene>
<dbReference type="Pfam" id="PF24750">
    <property type="entry name" value="b-prop_At3g26010-like"/>
    <property type="match status" value="1"/>
</dbReference>
<feature type="domain" description="F-box protein At3g26010-like beta-propeller" evidence="1">
    <location>
        <begin position="1"/>
        <end position="114"/>
    </location>
</feature>
<evidence type="ECO:0000313" key="2">
    <source>
        <dbReference type="EMBL" id="KAG5389616.1"/>
    </source>
</evidence>
<organism evidence="2 3">
    <name type="scientific">Brassica rapa subsp. trilocularis</name>
    <dbReference type="NCBI Taxonomy" id="1813537"/>
    <lineage>
        <taxon>Eukaryota</taxon>
        <taxon>Viridiplantae</taxon>
        <taxon>Streptophyta</taxon>
        <taxon>Embryophyta</taxon>
        <taxon>Tracheophyta</taxon>
        <taxon>Spermatophyta</taxon>
        <taxon>Magnoliopsida</taxon>
        <taxon>eudicotyledons</taxon>
        <taxon>Gunneridae</taxon>
        <taxon>Pentapetalae</taxon>
        <taxon>rosids</taxon>
        <taxon>malvids</taxon>
        <taxon>Brassicales</taxon>
        <taxon>Brassicaceae</taxon>
        <taxon>Brassiceae</taxon>
        <taxon>Brassica</taxon>
    </lineage>
</organism>
<keyword evidence="3" id="KW-1185">Reference proteome</keyword>
<dbReference type="EMBL" id="JADBGQ010000007">
    <property type="protein sequence ID" value="KAG5389616.1"/>
    <property type="molecule type" value="Genomic_DNA"/>
</dbReference>
<accession>A0ABQ7LWS7</accession>
<protein>
    <recommendedName>
        <fullName evidence="1">F-box protein At3g26010-like beta-propeller domain-containing protein</fullName>
    </recommendedName>
</protein>
<name>A0ABQ7LWS7_BRACM</name>